<dbReference type="Pfam" id="PF00672">
    <property type="entry name" value="HAMP"/>
    <property type="match status" value="1"/>
</dbReference>
<comment type="subcellular location">
    <subcellularLocation>
        <location evidence="1">Cell membrane</location>
    </subcellularLocation>
</comment>
<keyword evidence="4 6" id="KW-0807">Transducer</keyword>
<dbReference type="Pfam" id="PF00015">
    <property type="entry name" value="MCPsignal"/>
    <property type="match status" value="1"/>
</dbReference>
<dbReference type="OrthoDB" id="2168386at2"/>
<dbReference type="SMART" id="SM00283">
    <property type="entry name" value="MA"/>
    <property type="match status" value="1"/>
</dbReference>
<evidence type="ECO:0000313" key="11">
    <source>
        <dbReference type="EMBL" id="PAV31072.1"/>
    </source>
</evidence>
<feature type="domain" description="Methyl-accepting transducer" evidence="9">
    <location>
        <begin position="278"/>
        <end position="528"/>
    </location>
</feature>
<dbReference type="Proteomes" id="UP000218887">
    <property type="component" value="Unassembled WGS sequence"/>
</dbReference>
<dbReference type="InterPro" id="IPR004089">
    <property type="entry name" value="MCPsignal_dom"/>
</dbReference>
<comment type="caution">
    <text evidence="11">The sequence shown here is derived from an EMBL/GenBank/DDBJ whole genome shotgun (WGS) entry which is preliminary data.</text>
</comment>
<evidence type="ECO:0000256" key="3">
    <source>
        <dbReference type="ARBA" id="ARBA00023136"/>
    </source>
</evidence>
<evidence type="ECO:0000259" key="9">
    <source>
        <dbReference type="PROSITE" id="PS50111"/>
    </source>
</evidence>
<reference evidence="11 12" key="1">
    <citation type="submission" date="2017-08" db="EMBL/GenBank/DDBJ databases">
        <title>Virgibacillus indicus sp. nov. and Virgibacillus profoundi sp. nov, two moderately halophilic bacteria isolated from marine sediment by using the Microfluidic Streak Plate.</title>
        <authorList>
            <person name="Xu B."/>
            <person name="Hu B."/>
            <person name="Wang J."/>
            <person name="Zhu Y."/>
            <person name="Huang L."/>
            <person name="Du W."/>
            <person name="Huang Y."/>
        </authorList>
    </citation>
    <scope>NUCLEOTIDE SEQUENCE [LARGE SCALE GENOMIC DNA]</scope>
    <source>
        <strain evidence="11 12">IO3-P3-H5</strain>
    </source>
</reference>
<dbReference type="GO" id="GO:0005886">
    <property type="term" value="C:plasma membrane"/>
    <property type="evidence" value="ECO:0007669"/>
    <property type="project" value="UniProtKB-SubCell"/>
</dbReference>
<evidence type="ECO:0000256" key="6">
    <source>
        <dbReference type="PROSITE-ProRule" id="PRU00284"/>
    </source>
</evidence>
<feature type="transmembrane region" description="Helical" evidence="8">
    <location>
        <begin position="12"/>
        <end position="34"/>
    </location>
</feature>
<keyword evidence="12" id="KW-1185">Reference proteome</keyword>
<evidence type="ECO:0000256" key="4">
    <source>
        <dbReference type="ARBA" id="ARBA00023224"/>
    </source>
</evidence>
<protein>
    <submittedName>
        <fullName evidence="11">Methyl-accepting chemotaxis protein</fullName>
    </submittedName>
</protein>
<dbReference type="GO" id="GO:0007165">
    <property type="term" value="P:signal transduction"/>
    <property type="evidence" value="ECO:0007669"/>
    <property type="project" value="UniProtKB-KW"/>
</dbReference>
<dbReference type="SMART" id="SM00304">
    <property type="entry name" value="HAMP"/>
    <property type="match status" value="1"/>
</dbReference>
<dbReference type="AlphaFoldDB" id="A0A2A2IHQ9"/>
<dbReference type="CDD" id="cd11386">
    <property type="entry name" value="MCP_signal"/>
    <property type="match status" value="1"/>
</dbReference>
<dbReference type="Gene3D" id="1.10.287.950">
    <property type="entry name" value="Methyl-accepting chemotaxis protein"/>
    <property type="match status" value="1"/>
</dbReference>
<organism evidence="11 12">
    <name type="scientific">Virgibacillus profundi</name>
    <dbReference type="NCBI Taxonomy" id="2024555"/>
    <lineage>
        <taxon>Bacteria</taxon>
        <taxon>Bacillati</taxon>
        <taxon>Bacillota</taxon>
        <taxon>Bacilli</taxon>
        <taxon>Bacillales</taxon>
        <taxon>Bacillaceae</taxon>
        <taxon>Virgibacillus</taxon>
    </lineage>
</organism>
<keyword evidence="2" id="KW-1003">Cell membrane</keyword>
<keyword evidence="8" id="KW-0812">Transmembrane</keyword>
<evidence type="ECO:0000256" key="7">
    <source>
        <dbReference type="SAM" id="MobiDB-lite"/>
    </source>
</evidence>
<dbReference type="Gene3D" id="6.10.340.10">
    <property type="match status" value="1"/>
</dbReference>
<dbReference type="PROSITE" id="PS50111">
    <property type="entry name" value="CHEMOTAXIS_TRANSDUC_2"/>
    <property type="match status" value="1"/>
</dbReference>
<name>A0A2A2IHQ9_9BACI</name>
<sequence>MKRKFGFKSIKSKIIFGFSIVILLVILLSAYNIYSTVKTNEDIQEIMDYQLTLLIADEKMVINMAERTALLRGYLLFGDAALLNQFSEGVEPSIALENQVLELNDSEEVQAIIDKKIEWGHFTDDVIAEYESGNEDRALDIMSLFVRPLSNEIMADFQEMADKRETIINDMGNEIISNGESNFMFSSIITGLVLILGIAAASITSRSISKPIIKVMNRMNLIASGDMSQEPLVTKSKDEVGQLVVATNNMAKNTRQLLNRVQVVSETVSSQSEELTQSANEVKAGSEQVAITMQELASGSESQANSASDLASVMGSFSEKVQEANEKGELIQKASNEVQHMTTEGSTLMENTTKQMAKIDQIVQVAVKKVEGLDAQSQQIANLVSVIKDISEQTNLLALNAAIEAARAGEHGRGFAVVADEVRKLAEQVSDSVMDITDIVNGIQNETNEVTDSLQSSYTEVEQGQKDIKATGETLNGINLFVSEMASSIQLVSQNLADIAANSQEMNGSIEEIASISEESAAGVEETSASSEQTSSSMDEIASSSEHLAKSAEELNGLVKQFKL</sequence>
<dbReference type="PROSITE" id="PS50885">
    <property type="entry name" value="HAMP"/>
    <property type="match status" value="1"/>
</dbReference>
<dbReference type="SUPFAM" id="SSF58104">
    <property type="entry name" value="Methyl-accepting chemotaxis protein (MCP) signaling domain"/>
    <property type="match status" value="1"/>
</dbReference>
<accession>A0A2A2IHQ9</accession>
<evidence type="ECO:0000259" key="10">
    <source>
        <dbReference type="PROSITE" id="PS50885"/>
    </source>
</evidence>
<evidence type="ECO:0000313" key="12">
    <source>
        <dbReference type="Proteomes" id="UP000218887"/>
    </source>
</evidence>
<keyword evidence="8" id="KW-1133">Transmembrane helix</keyword>
<evidence type="ECO:0000256" key="2">
    <source>
        <dbReference type="ARBA" id="ARBA00022475"/>
    </source>
</evidence>
<comment type="similarity">
    <text evidence="5">Belongs to the methyl-accepting chemotaxis (MCP) protein family.</text>
</comment>
<feature type="transmembrane region" description="Helical" evidence="8">
    <location>
        <begin position="183"/>
        <end position="204"/>
    </location>
</feature>
<keyword evidence="3 8" id="KW-0472">Membrane</keyword>
<evidence type="ECO:0000256" key="5">
    <source>
        <dbReference type="ARBA" id="ARBA00029447"/>
    </source>
</evidence>
<feature type="domain" description="HAMP" evidence="10">
    <location>
        <begin position="206"/>
        <end position="259"/>
    </location>
</feature>
<proteinExistence type="inferred from homology"/>
<dbReference type="CDD" id="cd06225">
    <property type="entry name" value="HAMP"/>
    <property type="match status" value="1"/>
</dbReference>
<evidence type="ECO:0000256" key="1">
    <source>
        <dbReference type="ARBA" id="ARBA00004236"/>
    </source>
</evidence>
<dbReference type="InterPro" id="IPR003660">
    <property type="entry name" value="HAMP_dom"/>
</dbReference>
<feature type="region of interest" description="Disordered" evidence="7">
    <location>
        <begin position="518"/>
        <end position="547"/>
    </location>
</feature>
<dbReference type="EMBL" id="NPOA01000002">
    <property type="protein sequence ID" value="PAV31072.1"/>
    <property type="molecule type" value="Genomic_DNA"/>
</dbReference>
<dbReference type="PANTHER" id="PTHR32089:SF114">
    <property type="entry name" value="METHYL-ACCEPTING CHEMOTAXIS PROTEIN MCPB"/>
    <property type="match status" value="1"/>
</dbReference>
<dbReference type="PANTHER" id="PTHR32089">
    <property type="entry name" value="METHYL-ACCEPTING CHEMOTAXIS PROTEIN MCPB"/>
    <property type="match status" value="1"/>
</dbReference>
<evidence type="ECO:0000256" key="8">
    <source>
        <dbReference type="SAM" id="Phobius"/>
    </source>
</evidence>
<feature type="compositionally biased region" description="Low complexity" evidence="7">
    <location>
        <begin position="518"/>
        <end position="545"/>
    </location>
</feature>
<gene>
    <name evidence="11" type="ORF">CIL05_04550</name>
</gene>